<keyword evidence="2" id="KW-1185">Reference proteome</keyword>
<evidence type="ECO:0000313" key="2">
    <source>
        <dbReference type="Proteomes" id="UP000305067"/>
    </source>
</evidence>
<accession>A0A5C3QHU8</accession>
<protein>
    <submittedName>
        <fullName evidence="1">Uncharacterized protein</fullName>
    </submittedName>
</protein>
<dbReference type="Proteomes" id="UP000305067">
    <property type="component" value="Unassembled WGS sequence"/>
</dbReference>
<dbReference type="AlphaFoldDB" id="A0A5C3QHU8"/>
<dbReference type="EMBL" id="ML178843">
    <property type="protein sequence ID" value="TFK97903.1"/>
    <property type="molecule type" value="Genomic_DNA"/>
</dbReference>
<name>A0A5C3QHU8_9AGAR</name>
<evidence type="ECO:0000313" key="1">
    <source>
        <dbReference type="EMBL" id="TFK97903.1"/>
    </source>
</evidence>
<sequence length="218" mass="25179">MFSLGEWTSGTLTLAGLNDPTKPGLSLYRHLQFRPELTPFKHLPTLQPPTLPQSSWISVLIQAVQDLTRYVSTRAEERRSFDSSWAAFISLWIFNYYKPNPLRGDDFEIHLPSDLNSLLQGILISTCLYRWTSRATYPEVDDHNLLSRAMQPDQQESLSQELSSHTQRLGQQYRDLRLCYDIRTTLHILNHLIDTTPPGVDVILHVAHMLFPLRGYIF</sequence>
<proteinExistence type="predicted"/>
<reference evidence="1 2" key="1">
    <citation type="journal article" date="2019" name="Nat. Ecol. Evol.">
        <title>Megaphylogeny resolves global patterns of mushroom evolution.</title>
        <authorList>
            <person name="Varga T."/>
            <person name="Krizsan K."/>
            <person name="Foldi C."/>
            <person name="Dima B."/>
            <person name="Sanchez-Garcia M."/>
            <person name="Sanchez-Ramirez S."/>
            <person name="Szollosi G.J."/>
            <person name="Szarkandi J.G."/>
            <person name="Papp V."/>
            <person name="Albert L."/>
            <person name="Andreopoulos W."/>
            <person name="Angelini C."/>
            <person name="Antonin V."/>
            <person name="Barry K.W."/>
            <person name="Bougher N.L."/>
            <person name="Buchanan P."/>
            <person name="Buyck B."/>
            <person name="Bense V."/>
            <person name="Catcheside P."/>
            <person name="Chovatia M."/>
            <person name="Cooper J."/>
            <person name="Damon W."/>
            <person name="Desjardin D."/>
            <person name="Finy P."/>
            <person name="Geml J."/>
            <person name="Haridas S."/>
            <person name="Hughes K."/>
            <person name="Justo A."/>
            <person name="Karasinski D."/>
            <person name="Kautmanova I."/>
            <person name="Kiss B."/>
            <person name="Kocsube S."/>
            <person name="Kotiranta H."/>
            <person name="LaButti K.M."/>
            <person name="Lechner B.E."/>
            <person name="Liimatainen K."/>
            <person name="Lipzen A."/>
            <person name="Lukacs Z."/>
            <person name="Mihaltcheva S."/>
            <person name="Morgado L.N."/>
            <person name="Niskanen T."/>
            <person name="Noordeloos M.E."/>
            <person name="Ohm R.A."/>
            <person name="Ortiz-Santana B."/>
            <person name="Ovrebo C."/>
            <person name="Racz N."/>
            <person name="Riley R."/>
            <person name="Savchenko A."/>
            <person name="Shiryaev A."/>
            <person name="Soop K."/>
            <person name="Spirin V."/>
            <person name="Szebenyi C."/>
            <person name="Tomsovsky M."/>
            <person name="Tulloss R.E."/>
            <person name="Uehling J."/>
            <person name="Grigoriev I.V."/>
            <person name="Vagvolgyi C."/>
            <person name="Papp T."/>
            <person name="Martin F.M."/>
            <person name="Miettinen O."/>
            <person name="Hibbett D.S."/>
            <person name="Nagy L.G."/>
        </authorList>
    </citation>
    <scope>NUCLEOTIDE SEQUENCE [LARGE SCALE GENOMIC DNA]</scope>
    <source>
        <strain evidence="1 2">CBS 309.79</strain>
    </source>
</reference>
<gene>
    <name evidence="1" type="ORF">BDV98DRAFT_247048</name>
</gene>
<organism evidence="1 2">
    <name type="scientific">Pterulicium gracile</name>
    <dbReference type="NCBI Taxonomy" id="1884261"/>
    <lineage>
        <taxon>Eukaryota</taxon>
        <taxon>Fungi</taxon>
        <taxon>Dikarya</taxon>
        <taxon>Basidiomycota</taxon>
        <taxon>Agaricomycotina</taxon>
        <taxon>Agaricomycetes</taxon>
        <taxon>Agaricomycetidae</taxon>
        <taxon>Agaricales</taxon>
        <taxon>Pleurotineae</taxon>
        <taxon>Pterulaceae</taxon>
        <taxon>Pterulicium</taxon>
    </lineage>
</organism>